<dbReference type="RefSeq" id="WP_228879050.1">
    <property type="nucleotide sequence ID" value="NZ_CAJQZC010000006.1"/>
</dbReference>
<evidence type="ECO:0000313" key="1">
    <source>
        <dbReference type="EMBL" id="CAG4905268.1"/>
    </source>
</evidence>
<proteinExistence type="predicted"/>
<name>A0A9N8RY55_9BURK</name>
<dbReference type="AlphaFoldDB" id="A0A9N8RY55"/>
<dbReference type="GO" id="GO:0016787">
    <property type="term" value="F:hydrolase activity"/>
    <property type="evidence" value="ECO:0007669"/>
    <property type="project" value="InterPro"/>
</dbReference>
<reference evidence="1" key="1">
    <citation type="submission" date="2021-04" db="EMBL/GenBank/DDBJ databases">
        <authorList>
            <person name="Vanwijnsberghe S."/>
        </authorList>
    </citation>
    <scope>NUCLEOTIDE SEQUENCE</scope>
    <source>
        <strain evidence="1">LMG 31841</strain>
    </source>
</reference>
<dbReference type="Proteomes" id="UP000789704">
    <property type="component" value="Unassembled WGS sequence"/>
</dbReference>
<dbReference type="EMBL" id="CAJQZC010000006">
    <property type="protein sequence ID" value="CAG4905268.1"/>
    <property type="molecule type" value="Genomic_DNA"/>
</dbReference>
<accession>A0A9N8RY55</accession>
<gene>
    <name evidence="1" type="ORF">LMG31841_03425</name>
</gene>
<protein>
    <recommendedName>
        <fullName evidence="3">Alpha/beta hydrolase</fullName>
    </recommendedName>
</protein>
<dbReference type="Gene3D" id="3.40.50.1820">
    <property type="entry name" value="alpha/beta hydrolase"/>
    <property type="match status" value="1"/>
</dbReference>
<comment type="caution">
    <text evidence="1">The sequence shown here is derived from an EMBL/GenBank/DDBJ whole genome shotgun (WGS) entry which is preliminary data.</text>
</comment>
<dbReference type="InterPro" id="IPR010662">
    <property type="entry name" value="RBBP9/YdeN"/>
</dbReference>
<dbReference type="InterPro" id="IPR029058">
    <property type="entry name" value="AB_hydrolase_fold"/>
</dbReference>
<keyword evidence="2" id="KW-1185">Reference proteome</keyword>
<dbReference type="Pfam" id="PF06821">
    <property type="entry name" value="Ser_hydrolase"/>
    <property type="match status" value="1"/>
</dbReference>
<evidence type="ECO:0000313" key="2">
    <source>
        <dbReference type="Proteomes" id="UP000789704"/>
    </source>
</evidence>
<evidence type="ECO:0008006" key="3">
    <source>
        <dbReference type="Google" id="ProtNLM"/>
    </source>
</evidence>
<sequence length="207" mass="21979">MTKHKVLVLPGYQNSGEGHWQTRWEAAHPEFARVQMPDWDYPVRDAWCRTLDAVVAAADAPVVFAAHSLGCLTVAAWATQYANAAQVAKVAGALLVAVPDPSEPQFPADASGFAPVPMLALPFPTIVVASTDDPYGSVVYSRACAKAWQSTWFDIGPRGHINAESGLGDWHEGMCWLESLAGAVQAVSGGGFTALSGAMIRGDDQGR</sequence>
<dbReference type="SUPFAM" id="SSF53474">
    <property type="entry name" value="alpha/beta-Hydrolases"/>
    <property type="match status" value="1"/>
</dbReference>
<organism evidence="1 2">
    <name type="scientific">Paraburkholderia saeva</name>
    <dbReference type="NCBI Taxonomy" id="2777537"/>
    <lineage>
        <taxon>Bacteria</taxon>
        <taxon>Pseudomonadati</taxon>
        <taxon>Pseudomonadota</taxon>
        <taxon>Betaproteobacteria</taxon>
        <taxon>Burkholderiales</taxon>
        <taxon>Burkholderiaceae</taxon>
        <taxon>Paraburkholderia</taxon>
    </lineage>
</organism>